<accession>A0ABY6GGP6</accession>
<keyword evidence="2" id="KW-0732">Signal</keyword>
<evidence type="ECO:0000313" key="4">
    <source>
        <dbReference type="Proteomes" id="UP001162800"/>
    </source>
</evidence>
<protein>
    <submittedName>
        <fullName evidence="3">Uncharacterized protein</fullName>
    </submittedName>
</protein>
<keyword evidence="4" id="KW-1185">Reference proteome</keyword>
<feature type="region of interest" description="Disordered" evidence="1">
    <location>
        <begin position="27"/>
        <end position="126"/>
    </location>
</feature>
<organism evidence="3 4">
    <name type="scientific">Comamonas endophytica</name>
    <dbReference type="NCBI Taxonomy" id="2949090"/>
    <lineage>
        <taxon>Bacteria</taxon>
        <taxon>Pseudomonadati</taxon>
        <taxon>Pseudomonadota</taxon>
        <taxon>Betaproteobacteria</taxon>
        <taxon>Burkholderiales</taxon>
        <taxon>Comamonadaceae</taxon>
        <taxon>Comamonas</taxon>
    </lineage>
</organism>
<feature type="compositionally biased region" description="Low complexity" evidence="1">
    <location>
        <begin position="80"/>
        <end position="110"/>
    </location>
</feature>
<geneLocation type="plasmid" evidence="3 4">
    <name>unnamed1</name>
</geneLocation>
<feature type="compositionally biased region" description="Low complexity" evidence="1">
    <location>
        <begin position="27"/>
        <end position="37"/>
    </location>
</feature>
<evidence type="ECO:0000256" key="1">
    <source>
        <dbReference type="SAM" id="MobiDB-lite"/>
    </source>
</evidence>
<sequence>MLKNSIKTLSLGAALALAATGAFAQTTNNSTVNSNQTPASVGVTPQTANEANQKAVQRSDTGTLVRTEPSAADRARDAANRVQNNANTSGTATTGSTGTGTTMDNNTNAMSTGTTGQRRAPRADRN</sequence>
<feature type="chain" id="PRO_5047233886" evidence="2">
    <location>
        <begin position="25"/>
        <end position="126"/>
    </location>
</feature>
<gene>
    <name evidence="3" type="ORF">M9799_19220</name>
</gene>
<evidence type="ECO:0000313" key="3">
    <source>
        <dbReference type="EMBL" id="UYG53500.1"/>
    </source>
</evidence>
<feature type="signal peptide" evidence="2">
    <location>
        <begin position="1"/>
        <end position="24"/>
    </location>
</feature>
<feature type="compositionally biased region" description="Polar residues" evidence="1">
    <location>
        <begin position="43"/>
        <end position="64"/>
    </location>
</feature>
<dbReference type="Proteomes" id="UP001162800">
    <property type="component" value="Plasmid unnamed1"/>
</dbReference>
<name>A0ABY6GGP6_9BURK</name>
<evidence type="ECO:0000256" key="2">
    <source>
        <dbReference type="SAM" id="SignalP"/>
    </source>
</evidence>
<reference evidence="3" key="1">
    <citation type="submission" date="2022-09" db="EMBL/GenBank/DDBJ databases">
        <title>The complete genome of Acidovorax sp. 5MLIR.</title>
        <authorList>
            <person name="Liu L."/>
            <person name="Yue J."/>
            <person name="Yang F."/>
            <person name="Yuan J."/>
            <person name="Li L."/>
        </authorList>
    </citation>
    <scope>NUCLEOTIDE SEQUENCE</scope>
    <source>
        <strain evidence="3">5MLIR</strain>
        <plasmid evidence="3">unnamed1</plasmid>
    </source>
</reference>
<proteinExistence type="predicted"/>
<keyword evidence="3" id="KW-0614">Plasmid</keyword>
<dbReference type="RefSeq" id="WP_231043634.1">
    <property type="nucleotide sequence ID" value="NZ_CP106882.1"/>
</dbReference>
<dbReference type="EMBL" id="CP106882">
    <property type="protein sequence ID" value="UYG53500.1"/>
    <property type="molecule type" value="Genomic_DNA"/>
</dbReference>